<keyword evidence="2" id="KW-0863">Zinc-finger</keyword>
<dbReference type="Proteomes" id="UP000663854">
    <property type="component" value="Unassembled WGS sequence"/>
</dbReference>
<evidence type="ECO:0000313" key="6">
    <source>
        <dbReference type="EMBL" id="CAF1589520.1"/>
    </source>
</evidence>
<evidence type="ECO:0000256" key="1">
    <source>
        <dbReference type="ARBA" id="ARBA00022723"/>
    </source>
</evidence>
<dbReference type="Proteomes" id="UP000663870">
    <property type="component" value="Unassembled WGS sequence"/>
</dbReference>
<proteinExistence type="predicted"/>
<dbReference type="Gene3D" id="2.20.25.240">
    <property type="match status" value="1"/>
</dbReference>
<dbReference type="Pfam" id="PF04500">
    <property type="entry name" value="FLYWCH"/>
    <property type="match status" value="1"/>
</dbReference>
<evidence type="ECO:0000259" key="4">
    <source>
        <dbReference type="Pfam" id="PF04500"/>
    </source>
</evidence>
<dbReference type="AlphaFoldDB" id="A0A815ZWC4"/>
<accession>A0A815ZWC4</accession>
<dbReference type="Gene3D" id="3.20.20.140">
    <property type="entry name" value="Metal-dependent hydrolases"/>
    <property type="match status" value="1"/>
</dbReference>
<reference evidence="6" key="1">
    <citation type="submission" date="2021-02" db="EMBL/GenBank/DDBJ databases">
        <authorList>
            <person name="Nowell W R."/>
        </authorList>
    </citation>
    <scope>NUCLEOTIDE SEQUENCE</scope>
</reference>
<organism evidence="6 7">
    <name type="scientific">Rotaria sordida</name>
    <dbReference type="NCBI Taxonomy" id="392033"/>
    <lineage>
        <taxon>Eukaryota</taxon>
        <taxon>Metazoa</taxon>
        <taxon>Spiralia</taxon>
        <taxon>Gnathifera</taxon>
        <taxon>Rotifera</taxon>
        <taxon>Eurotatoria</taxon>
        <taxon>Bdelloidea</taxon>
        <taxon>Philodinida</taxon>
        <taxon>Philodinidae</taxon>
        <taxon>Rotaria</taxon>
    </lineage>
</organism>
<evidence type="ECO:0000313" key="5">
    <source>
        <dbReference type="EMBL" id="CAF1327205.1"/>
    </source>
</evidence>
<evidence type="ECO:0000256" key="3">
    <source>
        <dbReference type="ARBA" id="ARBA00022833"/>
    </source>
</evidence>
<feature type="domain" description="FLYWCH-type" evidence="4">
    <location>
        <begin position="17"/>
        <end position="75"/>
    </location>
</feature>
<dbReference type="EMBL" id="CAJNOL010004502">
    <property type="protein sequence ID" value="CAF1589520.1"/>
    <property type="molecule type" value="Genomic_DNA"/>
</dbReference>
<keyword evidence="1" id="KW-0479">Metal-binding</keyword>
<dbReference type="SUPFAM" id="SSF51556">
    <property type="entry name" value="Metallo-dependent hydrolases"/>
    <property type="match status" value="1"/>
</dbReference>
<name>A0A815ZWC4_9BILA</name>
<keyword evidence="3" id="KW-0862">Zinc</keyword>
<dbReference type="GO" id="GO:0008270">
    <property type="term" value="F:zinc ion binding"/>
    <property type="evidence" value="ECO:0007669"/>
    <property type="project" value="UniProtKB-KW"/>
</dbReference>
<dbReference type="InterPro" id="IPR007588">
    <property type="entry name" value="Znf_FLYWCH"/>
</dbReference>
<evidence type="ECO:0000256" key="2">
    <source>
        <dbReference type="ARBA" id="ARBA00022771"/>
    </source>
</evidence>
<gene>
    <name evidence="6" type="ORF">JXQ802_LOCUS47079</name>
    <name evidence="5" type="ORF">PYM288_LOCUS31224</name>
</gene>
<dbReference type="EMBL" id="CAJNOH010003201">
    <property type="protein sequence ID" value="CAF1327205.1"/>
    <property type="molecule type" value="Genomic_DNA"/>
</dbReference>
<keyword evidence="7" id="KW-1185">Reference proteome</keyword>
<evidence type="ECO:0000313" key="7">
    <source>
        <dbReference type="Proteomes" id="UP000663870"/>
    </source>
</evidence>
<comment type="caution">
    <text evidence="6">The sequence shown here is derived from an EMBL/GenBank/DDBJ whole genome shotgun (WGS) entry which is preliminary data.</text>
</comment>
<dbReference type="InterPro" id="IPR032466">
    <property type="entry name" value="Metal_Hydrolase"/>
</dbReference>
<protein>
    <recommendedName>
        <fullName evidence="4">FLYWCH-type domain-containing protein</fullName>
    </recommendedName>
</protein>
<sequence length="444" mass="51596">MAAVTEASVENNIKVTFITSNKGKLLLVLNNYLYKRNKKTSTKKYWLCINNECTMYVHTDTNDKYLYGGTAQHDHEPNPEMVEARQVRQKIKERALKELIPISMIYEEEIAKISNHSTTLAILPTSQEIYPSVAKARQKTIPLLPQSCLFDVPDDFKTTTDGKRFLLSDASPARRERVLIFASDRQLDVLFHSPIIYMDGTFSKSPPHFTQIYIIHAIVFDILNKKSVTYRHIFDELKQRAAERGKTFSPAMIMTDFEADFLPVFPVSKHYACFFHYCQAIYRQIQHLGKQQDHSTNESFRVLCRKIVALALMPREHIIDSYKEVHADADKLPGYPIQELLIYFEKNRMQLKLAAELDIPLVLHCRGAHLFELMFHELELHLNSMHKIHWHCINQASDLNVITSFLKYFNNAYIGLNCSILSQEDIESNTLFHKWILSHEDITR</sequence>